<proteinExistence type="predicted"/>
<sequence length="61" mass="7166">MRMNKSKLSFTPTTNLNQIHKFLPTFICIQMAYPTHLFEIINNQILPQFSIPNTILHINHT</sequence>
<organism evidence="1">
    <name type="scientific">Solanum chacoense</name>
    <name type="common">Chaco potato</name>
    <dbReference type="NCBI Taxonomy" id="4108"/>
    <lineage>
        <taxon>Eukaryota</taxon>
        <taxon>Viridiplantae</taxon>
        <taxon>Streptophyta</taxon>
        <taxon>Embryophyta</taxon>
        <taxon>Tracheophyta</taxon>
        <taxon>Spermatophyta</taxon>
        <taxon>Magnoliopsida</taxon>
        <taxon>eudicotyledons</taxon>
        <taxon>Gunneridae</taxon>
        <taxon>Pentapetalae</taxon>
        <taxon>asterids</taxon>
        <taxon>lamiids</taxon>
        <taxon>Solanales</taxon>
        <taxon>Solanaceae</taxon>
        <taxon>Solanoideae</taxon>
        <taxon>Solaneae</taxon>
        <taxon>Solanum</taxon>
    </lineage>
</organism>
<evidence type="ECO:0000313" key="1">
    <source>
        <dbReference type="EMBL" id="JAP08259.1"/>
    </source>
</evidence>
<dbReference type="AlphaFoldDB" id="A0A0V0GK12"/>
<reference evidence="1" key="1">
    <citation type="submission" date="2015-12" db="EMBL/GenBank/DDBJ databases">
        <title>Gene expression during late stages of embryo sac development: a critical building block for successful pollen-pistil interactions.</title>
        <authorList>
            <person name="Liu Y."/>
            <person name="Joly V."/>
            <person name="Sabar M."/>
            <person name="Matton D.P."/>
        </authorList>
    </citation>
    <scope>NUCLEOTIDE SEQUENCE</scope>
</reference>
<accession>A0A0V0GK12</accession>
<name>A0A0V0GK12_SOLCH</name>
<protein>
    <submittedName>
        <fullName evidence="1">Putative ovule protein</fullName>
    </submittedName>
</protein>
<dbReference type="EMBL" id="GEDG01037227">
    <property type="protein sequence ID" value="JAP08259.1"/>
    <property type="molecule type" value="Transcribed_RNA"/>
</dbReference>